<organism evidence="1 2">
    <name type="scientific">Candidatus Epulonipiscium fishelsonii</name>
    <dbReference type="NCBI Taxonomy" id="77094"/>
    <lineage>
        <taxon>Bacteria</taxon>
        <taxon>Bacillati</taxon>
        <taxon>Bacillota</taxon>
        <taxon>Clostridia</taxon>
        <taxon>Lachnospirales</taxon>
        <taxon>Lachnospiraceae</taxon>
        <taxon>Candidatus Epulonipiscium</taxon>
    </lineage>
</organism>
<dbReference type="Proteomes" id="UP000188605">
    <property type="component" value="Unassembled WGS sequence"/>
</dbReference>
<name>A0ACC8XDG0_9FIRM</name>
<dbReference type="EMBL" id="LJDB01000044">
    <property type="protein sequence ID" value="ONI40865.1"/>
    <property type="molecule type" value="Genomic_DNA"/>
</dbReference>
<evidence type="ECO:0000313" key="1">
    <source>
        <dbReference type="EMBL" id="ONI40865.1"/>
    </source>
</evidence>
<reference evidence="1" key="1">
    <citation type="submission" date="2016-08" db="EMBL/GenBank/DDBJ databases">
        <authorList>
            <person name="Ngugi D.K."/>
            <person name="Miyake S."/>
            <person name="Stingl U."/>
        </authorList>
    </citation>
    <scope>NUCLEOTIDE SEQUENCE</scope>
    <source>
        <strain evidence="1">SCG-B11WGA-EpuloA1</strain>
    </source>
</reference>
<evidence type="ECO:0000313" key="2">
    <source>
        <dbReference type="Proteomes" id="UP000188605"/>
    </source>
</evidence>
<proteinExistence type="predicted"/>
<comment type="caution">
    <text evidence="1">The sequence shown here is derived from an EMBL/GenBank/DDBJ whole genome shotgun (WGS) entry which is preliminary data.</text>
</comment>
<protein>
    <submittedName>
        <fullName evidence="1">Uncharacterized protein</fullName>
    </submittedName>
</protein>
<sequence>MNKEIKKIYGMHWLVFLMCTAVIFIGDMLGKIPPNMVGAFLVCIVFGEILFVLGDIIPVFNTYFGGGAILCILGSAILAYFGAFSESMMSLVYNFVLDFGFLDFCIIGVITGSILGMNGKTLVNVGTRYFVAIAGCIIFSFLGTGVLGMILGYGFAEAILYIAAPIIAGGVGAGAIPMADIYATSLGIDVDVILPLILPAAIVGNPIAIIIAGTVGAFEKKFPKLSGNGVLIEGMVEVPDEVQKNFNPTVRDLGVGLILSSALFILGGIMSTFIPLHTYANMIILTILIKLFKILPREVELAASYWYQFVGINLMKALIFGVGVALIDFGEIVALFSNPIYFILVIACVIFAGLGAGIFGMLVKFKFIESAVTAGLCMANAGGTGDVCTLGAANRMNLMPFAAISSRIGGAIILVLMSGIVRTLAGLML</sequence>
<accession>A0ACC8XDG0</accession>
<gene>
    <name evidence="1" type="ORF">AN396_00735</name>
</gene>
<keyword evidence="2" id="KW-1185">Reference proteome</keyword>